<dbReference type="AlphaFoldDB" id="A0A560KY44"/>
<keyword evidence="1" id="KW-0175">Coiled coil</keyword>
<gene>
    <name evidence="2" type="ORF">FBZ93_119151</name>
</gene>
<sequence length="62" mass="7273">MTKRRRRVRQIQSLEERLAQQANDLREEANALPLGPKRDALLRRARQDEMAAEMTEWLTSPA</sequence>
<dbReference type="RefSeq" id="WP_146992197.1">
    <property type="nucleotide sequence ID" value="NZ_VITY01000019.1"/>
</dbReference>
<proteinExistence type="predicted"/>
<dbReference type="EMBL" id="VITY01000019">
    <property type="protein sequence ID" value="TWB88161.1"/>
    <property type="molecule type" value="Genomic_DNA"/>
</dbReference>
<comment type="caution">
    <text evidence="2">The sequence shown here is derived from an EMBL/GenBank/DDBJ whole genome shotgun (WGS) entry which is preliminary data.</text>
</comment>
<keyword evidence="3" id="KW-1185">Reference proteome</keyword>
<evidence type="ECO:0000313" key="3">
    <source>
        <dbReference type="Proteomes" id="UP000321304"/>
    </source>
</evidence>
<protein>
    <submittedName>
        <fullName evidence="2">Uncharacterized protein</fullName>
    </submittedName>
</protein>
<dbReference type="OrthoDB" id="8128823at2"/>
<evidence type="ECO:0000313" key="2">
    <source>
        <dbReference type="EMBL" id="TWB88161.1"/>
    </source>
</evidence>
<feature type="coiled-coil region" evidence="1">
    <location>
        <begin position="4"/>
        <end position="31"/>
    </location>
</feature>
<accession>A0A560KY44</accession>
<reference evidence="2 3" key="1">
    <citation type="submission" date="2019-06" db="EMBL/GenBank/DDBJ databases">
        <title>Genomic Encyclopedia of Type Strains, Phase IV (KMG-V): Genome sequencing to study the core and pangenomes of soil and plant-associated prokaryotes.</title>
        <authorList>
            <person name="Whitman W."/>
        </authorList>
    </citation>
    <scope>NUCLEOTIDE SEQUENCE [LARGE SCALE GENOMIC DNA]</scope>
    <source>
        <strain evidence="2 3">BR 10355</strain>
    </source>
</reference>
<organism evidence="2 3">
    <name type="scientific">Bradyrhizobium macuxiense</name>
    <dbReference type="NCBI Taxonomy" id="1755647"/>
    <lineage>
        <taxon>Bacteria</taxon>
        <taxon>Pseudomonadati</taxon>
        <taxon>Pseudomonadota</taxon>
        <taxon>Alphaproteobacteria</taxon>
        <taxon>Hyphomicrobiales</taxon>
        <taxon>Nitrobacteraceae</taxon>
        <taxon>Bradyrhizobium</taxon>
    </lineage>
</organism>
<dbReference type="Proteomes" id="UP000321304">
    <property type="component" value="Unassembled WGS sequence"/>
</dbReference>
<name>A0A560KY44_9BRAD</name>
<evidence type="ECO:0000256" key="1">
    <source>
        <dbReference type="SAM" id="Coils"/>
    </source>
</evidence>